<dbReference type="Proteomes" id="UP001596410">
    <property type="component" value="Unassembled WGS sequence"/>
</dbReference>
<keyword evidence="2" id="KW-1185">Reference proteome</keyword>
<protein>
    <submittedName>
        <fullName evidence="1">Uncharacterized protein</fullName>
    </submittedName>
</protein>
<reference evidence="2" key="1">
    <citation type="journal article" date="2019" name="Int. J. Syst. Evol. Microbiol.">
        <title>The Global Catalogue of Microorganisms (GCM) 10K type strain sequencing project: providing services to taxonomists for standard genome sequencing and annotation.</title>
        <authorList>
            <consortium name="The Broad Institute Genomics Platform"/>
            <consortium name="The Broad Institute Genome Sequencing Center for Infectious Disease"/>
            <person name="Wu L."/>
            <person name="Ma J."/>
        </authorList>
    </citation>
    <scope>NUCLEOTIDE SEQUENCE [LARGE SCALE GENOMIC DNA]</scope>
    <source>
        <strain evidence="2">CGMCC 4.1621</strain>
    </source>
</reference>
<proteinExistence type="predicted"/>
<accession>A0ABW2EM79</accession>
<comment type="caution">
    <text evidence="1">The sequence shown here is derived from an EMBL/GenBank/DDBJ whole genome shotgun (WGS) entry which is preliminary data.</text>
</comment>
<organism evidence="1 2">
    <name type="scientific">Halobacillus seohaensis</name>
    <dbReference type="NCBI Taxonomy" id="447421"/>
    <lineage>
        <taxon>Bacteria</taxon>
        <taxon>Bacillati</taxon>
        <taxon>Bacillota</taxon>
        <taxon>Bacilli</taxon>
        <taxon>Bacillales</taxon>
        <taxon>Bacillaceae</taxon>
        <taxon>Halobacillus</taxon>
    </lineage>
</organism>
<dbReference type="RefSeq" id="WP_390217055.1">
    <property type="nucleotide sequence ID" value="NZ_JBHSZV010000022.1"/>
</dbReference>
<sequence>MLNNDAKGLIPLTNIWLDNMEVTFSHAFIERQAYEWMIEIVNPLPIPLIENKEYVAQISFDQSDGMSYESVDIQYFDMEKGEEFTTYRFFFYPQEG</sequence>
<gene>
    <name evidence="1" type="ORF">ACFQIC_09305</name>
</gene>
<evidence type="ECO:0000313" key="1">
    <source>
        <dbReference type="EMBL" id="MFC7062056.1"/>
    </source>
</evidence>
<dbReference type="EMBL" id="JBHSZV010000022">
    <property type="protein sequence ID" value="MFC7062056.1"/>
    <property type="molecule type" value="Genomic_DNA"/>
</dbReference>
<evidence type="ECO:0000313" key="2">
    <source>
        <dbReference type="Proteomes" id="UP001596410"/>
    </source>
</evidence>
<name>A0ABW2EM79_9BACI</name>